<dbReference type="STRING" id="1043004.A0A074WAL4"/>
<reference evidence="7 8" key="1">
    <citation type="journal article" date="2014" name="BMC Genomics">
        <title>Genome sequencing of four Aureobasidium pullulans varieties: biotechnological potential, stress tolerance, and description of new species.</title>
        <authorList>
            <person name="Gostin Ar C."/>
            <person name="Ohm R.A."/>
            <person name="Kogej T."/>
            <person name="Sonjak S."/>
            <person name="Turk M."/>
            <person name="Zajc J."/>
            <person name="Zalar P."/>
            <person name="Grube M."/>
            <person name="Sun H."/>
            <person name="Han J."/>
            <person name="Sharma A."/>
            <person name="Chiniquy J."/>
            <person name="Ngan C.Y."/>
            <person name="Lipzen A."/>
            <person name="Barry K."/>
            <person name="Grigoriev I.V."/>
            <person name="Gunde-Cimerman N."/>
        </authorList>
    </citation>
    <scope>NUCLEOTIDE SEQUENCE [LARGE SCALE GENOMIC DNA]</scope>
    <source>
        <strain evidence="7 8">CBS 147.97</strain>
    </source>
</reference>
<dbReference type="Proteomes" id="UP000027730">
    <property type="component" value="Unassembled WGS sequence"/>
</dbReference>
<organism evidence="7 8">
    <name type="scientific">Aureobasidium namibiae CBS 147.97</name>
    <dbReference type="NCBI Taxonomy" id="1043004"/>
    <lineage>
        <taxon>Eukaryota</taxon>
        <taxon>Fungi</taxon>
        <taxon>Dikarya</taxon>
        <taxon>Ascomycota</taxon>
        <taxon>Pezizomycotina</taxon>
        <taxon>Dothideomycetes</taxon>
        <taxon>Dothideomycetidae</taxon>
        <taxon>Dothideales</taxon>
        <taxon>Saccotheciaceae</taxon>
        <taxon>Aureobasidium</taxon>
    </lineage>
</organism>
<proteinExistence type="predicted"/>
<dbReference type="RefSeq" id="XP_013424305.1">
    <property type="nucleotide sequence ID" value="XM_013568851.1"/>
</dbReference>
<accession>A0A074WAL4</accession>
<dbReference type="InterPro" id="IPR007853">
    <property type="entry name" value="Znf_DNL-typ"/>
</dbReference>
<dbReference type="HOGENOM" id="CLU_093902_0_1_1"/>
<keyword evidence="2 4" id="KW-0863">Zinc-finger</keyword>
<dbReference type="GO" id="GO:0050821">
    <property type="term" value="P:protein stabilization"/>
    <property type="evidence" value="ECO:0007669"/>
    <property type="project" value="TreeGrafter"/>
</dbReference>
<evidence type="ECO:0000256" key="3">
    <source>
        <dbReference type="ARBA" id="ARBA00022833"/>
    </source>
</evidence>
<dbReference type="AlphaFoldDB" id="A0A074WAL4"/>
<name>A0A074WAL4_9PEZI</name>
<gene>
    <name evidence="7" type="ORF">M436DRAFT_54182</name>
</gene>
<evidence type="ECO:0000256" key="2">
    <source>
        <dbReference type="ARBA" id="ARBA00022771"/>
    </source>
</evidence>
<evidence type="ECO:0000313" key="8">
    <source>
        <dbReference type="Proteomes" id="UP000027730"/>
    </source>
</evidence>
<feature type="compositionally biased region" description="Basic and acidic residues" evidence="5">
    <location>
        <begin position="58"/>
        <end position="82"/>
    </location>
</feature>
<dbReference type="GO" id="GO:0006457">
    <property type="term" value="P:protein folding"/>
    <property type="evidence" value="ECO:0007669"/>
    <property type="project" value="TreeGrafter"/>
</dbReference>
<dbReference type="GO" id="GO:0030150">
    <property type="term" value="P:protein import into mitochondrial matrix"/>
    <property type="evidence" value="ECO:0007669"/>
    <property type="project" value="TreeGrafter"/>
</dbReference>
<keyword evidence="8" id="KW-1185">Reference proteome</keyword>
<dbReference type="Pfam" id="PF05180">
    <property type="entry name" value="zf-DNL"/>
    <property type="match status" value="1"/>
</dbReference>
<dbReference type="GO" id="GO:0051087">
    <property type="term" value="F:protein-folding chaperone binding"/>
    <property type="evidence" value="ECO:0007669"/>
    <property type="project" value="TreeGrafter"/>
</dbReference>
<evidence type="ECO:0000259" key="6">
    <source>
        <dbReference type="PROSITE" id="PS51501"/>
    </source>
</evidence>
<dbReference type="InterPro" id="IPR024158">
    <property type="entry name" value="Mt_import_TIM15"/>
</dbReference>
<dbReference type="PROSITE" id="PS51501">
    <property type="entry name" value="ZF_DNL"/>
    <property type="match status" value="1"/>
</dbReference>
<evidence type="ECO:0000256" key="5">
    <source>
        <dbReference type="SAM" id="MobiDB-lite"/>
    </source>
</evidence>
<feature type="region of interest" description="Disordered" evidence="5">
    <location>
        <begin position="53"/>
        <end position="82"/>
    </location>
</feature>
<sequence>MSVPSATRALQRVCLRQPSITQAYRQQLRLLSSRPSSAFPPLLRTQSHLSNTFQSQQRRCESTAKPLTDRPDQLPKPESREEVPSYEMTFTCKACSIRSSHRMSKQGYHHGTILITCPGCKNRHLIADHLKIFSDKRITLEDILAEKGQLLKKGALDSESDMEFWDDGSQTERTKKP</sequence>
<evidence type="ECO:0000256" key="1">
    <source>
        <dbReference type="ARBA" id="ARBA00022723"/>
    </source>
</evidence>
<dbReference type="PANTHER" id="PTHR20922">
    <property type="entry name" value="DNL-TYPE ZINC FINGER PROTEIN"/>
    <property type="match status" value="1"/>
</dbReference>
<keyword evidence="1" id="KW-0479">Metal-binding</keyword>
<dbReference type="EMBL" id="KL584718">
    <property type="protein sequence ID" value="KEQ70105.1"/>
    <property type="molecule type" value="Genomic_DNA"/>
</dbReference>
<keyword evidence="3" id="KW-0862">Zinc</keyword>
<dbReference type="GeneID" id="25411914"/>
<dbReference type="OrthoDB" id="512667at2759"/>
<protein>
    <submittedName>
        <fullName evidence="7">Zf-DNL-domain-containing protein</fullName>
    </submittedName>
</protein>
<dbReference type="GO" id="GO:0008270">
    <property type="term" value="F:zinc ion binding"/>
    <property type="evidence" value="ECO:0007669"/>
    <property type="project" value="UniProtKB-KW"/>
</dbReference>
<dbReference type="GO" id="GO:0005739">
    <property type="term" value="C:mitochondrion"/>
    <property type="evidence" value="ECO:0007669"/>
    <property type="project" value="TreeGrafter"/>
</dbReference>
<evidence type="ECO:0000256" key="4">
    <source>
        <dbReference type="PROSITE-ProRule" id="PRU00834"/>
    </source>
</evidence>
<dbReference type="PANTHER" id="PTHR20922:SF13">
    <property type="entry name" value="DNL-TYPE ZINC FINGER PROTEIN"/>
    <property type="match status" value="1"/>
</dbReference>
<evidence type="ECO:0000313" key="7">
    <source>
        <dbReference type="EMBL" id="KEQ70105.1"/>
    </source>
</evidence>
<feature type="domain" description="DNL-type" evidence="6">
    <location>
        <begin position="81"/>
        <end position="176"/>
    </location>
</feature>